<feature type="compositionally biased region" description="Basic and acidic residues" evidence="6">
    <location>
        <begin position="178"/>
        <end position="197"/>
    </location>
</feature>
<dbReference type="SUPFAM" id="SSF52540">
    <property type="entry name" value="P-loop containing nucleoside triphosphate hydrolases"/>
    <property type="match status" value="1"/>
</dbReference>
<evidence type="ECO:0000256" key="5">
    <source>
        <dbReference type="ARBA" id="ARBA00023136"/>
    </source>
</evidence>
<evidence type="ECO:0000256" key="2">
    <source>
        <dbReference type="ARBA" id="ARBA00004308"/>
    </source>
</evidence>
<dbReference type="InterPro" id="IPR050209">
    <property type="entry name" value="Rab_GTPases_membrane_traffic"/>
</dbReference>
<gene>
    <name evidence="7" type="ORF">Edafosvirus4_25</name>
</gene>
<dbReference type="GO" id="GO:0003924">
    <property type="term" value="F:GTPase activity"/>
    <property type="evidence" value="ECO:0007669"/>
    <property type="project" value="InterPro"/>
</dbReference>
<dbReference type="InterPro" id="IPR027417">
    <property type="entry name" value="P-loop_NTPase"/>
</dbReference>
<sequence>MAFDYLFKIIIVGDSSIGKSSLMKRFVDNKFDGKYDITIGVDFGYKKIQIDDKQINIQIWDTAGQEVFRSLTKAYYKNAYGALLCFDVTNRKTFDQIDKWLHEINSEVTDPIHIFLVGNKCDLEVKRQVTYQEGVELAKFFKMTYVETSSKNNSGVDKCFTDLITKIYNDFAIKDNKKEKEKEKDKEIEVEPISNHHEKSKKCCF</sequence>
<dbReference type="Pfam" id="PF00071">
    <property type="entry name" value="Ras"/>
    <property type="match status" value="1"/>
</dbReference>
<feature type="region of interest" description="Disordered" evidence="6">
    <location>
        <begin position="178"/>
        <end position="205"/>
    </location>
</feature>
<dbReference type="InterPro" id="IPR001806">
    <property type="entry name" value="Small_GTPase"/>
</dbReference>
<comment type="subcellular location">
    <subcellularLocation>
        <location evidence="2">Endomembrane system</location>
    </subcellularLocation>
    <subcellularLocation>
        <location evidence="1">Host cell membrane</location>
        <topology evidence="1">Lipid-anchor</topology>
        <orientation evidence="1">Cytoplasmic side</orientation>
    </subcellularLocation>
</comment>
<dbReference type="SMART" id="SM00176">
    <property type="entry name" value="RAN"/>
    <property type="match status" value="1"/>
</dbReference>
<evidence type="ECO:0000256" key="6">
    <source>
        <dbReference type="SAM" id="MobiDB-lite"/>
    </source>
</evidence>
<dbReference type="Gene3D" id="3.40.50.300">
    <property type="entry name" value="P-loop containing nucleotide triphosphate hydrolases"/>
    <property type="match status" value="1"/>
</dbReference>
<protein>
    <submittedName>
        <fullName evidence="7">P-loop containing nucleoside triphosphate hydrolase</fullName>
    </submittedName>
</protein>
<dbReference type="GO" id="GO:0020002">
    <property type="term" value="C:host cell plasma membrane"/>
    <property type="evidence" value="ECO:0007669"/>
    <property type="project" value="UniProtKB-SubCell"/>
</dbReference>
<reference evidence="7" key="1">
    <citation type="submission" date="2018-10" db="EMBL/GenBank/DDBJ databases">
        <title>Hidden diversity of soil giant viruses.</title>
        <authorList>
            <person name="Schulz F."/>
            <person name="Alteio L."/>
            <person name="Goudeau D."/>
            <person name="Ryan E.M."/>
            <person name="Malmstrom R.R."/>
            <person name="Blanchard J."/>
            <person name="Woyke T."/>
        </authorList>
    </citation>
    <scope>NUCLEOTIDE SEQUENCE</scope>
    <source>
        <strain evidence="7">EDV1</strain>
    </source>
</reference>
<evidence type="ECO:0000256" key="4">
    <source>
        <dbReference type="ARBA" id="ARBA00022741"/>
    </source>
</evidence>
<dbReference type="PROSITE" id="PS51419">
    <property type="entry name" value="RAB"/>
    <property type="match status" value="1"/>
</dbReference>
<dbReference type="PANTHER" id="PTHR47979">
    <property type="entry name" value="DRAB11-RELATED"/>
    <property type="match status" value="1"/>
</dbReference>
<dbReference type="CDD" id="cd00154">
    <property type="entry name" value="Rab"/>
    <property type="match status" value="1"/>
</dbReference>
<dbReference type="EMBL" id="MK072069">
    <property type="protein sequence ID" value="AYV78041.1"/>
    <property type="molecule type" value="Genomic_DNA"/>
</dbReference>
<keyword evidence="5" id="KW-0472">Membrane</keyword>
<organism evidence="7">
    <name type="scientific">Edafosvirus sp</name>
    <dbReference type="NCBI Taxonomy" id="2487765"/>
    <lineage>
        <taxon>Viruses</taxon>
        <taxon>Varidnaviria</taxon>
        <taxon>Bamfordvirae</taxon>
        <taxon>Nucleocytoviricota</taxon>
        <taxon>Megaviricetes</taxon>
        <taxon>Imitervirales</taxon>
        <taxon>Mimiviridae</taxon>
        <taxon>Klosneuvirinae</taxon>
    </lineage>
</organism>
<accession>A0A3G4ZVL3</accession>
<comment type="similarity">
    <text evidence="3">Belongs to the small GTPase superfamily. Rab family.</text>
</comment>
<dbReference type="SMART" id="SM00174">
    <property type="entry name" value="RHO"/>
    <property type="match status" value="1"/>
</dbReference>
<dbReference type="SMART" id="SM00175">
    <property type="entry name" value="RAB"/>
    <property type="match status" value="1"/>
</dbReference>
<keyword evidence="4" id="KW-0547">Nucleotide-binding</keyword>
<evidence type="ECO:0000256" key="3">
    <source>
        <dbReference type="ARBA" id="ARBA00006270"/>
    </source>
</evidence>
<keyword evidence="7" id="KW-0378">Hydrolase</keyword>
<dbReference type="GO" id="GO:0005525">
    <property type="term" value="F:GTP binding"/>
    <property type="evidence" value="ECO:0007669"/>
    <property type="project" value="InterPro"/>
</dbReference>
<dbReference type="PROSITE" id="PS51420">
    <property type="entry name" value="RHO"/>
    <property type="match status" value="1"/>
</dbReference>
<name>A0A3G4ZVL3_9VIRU</name>
<dbReference type="SMART" id="SM00173">
    <property type="entry name" value="RAS"/>
    <property type="match status" value="1"/>
</dbReference>
<proteinExistence type="inferred from homology"/>
<evidence type="ECO:0000256" key="1">
    <source>
        <dbReference type="ARBA" id="ARBA00004112"/>
    </source>
</evidence>
<dbReference type="InterPro" id="IPR005225">
    <property type="entry name" value="Small_GTP-bd"/>
</dbReference>
<dbReference type="FunFam" id="3.40.50.300:FF:000586">
    <property type="entry name" value="Rab family GTPase"/>
    <property type="match status" value="1"/>
</dbReference>
<dbReference type="NCBIfam" id="TIGR00231">
    <property type="entry name" value="small_GTP"/>
    <property type="match status" value="1"/>
</dbReference>
<dbReference type="PRINTS" id="PR00449">
    <property type="entry name" value="RASTRNSFRMNG"/>
</dbReference>
<evidence type="ECO:0000313" key="7">
    <source>
        <dbReference type="EMBL" id="AYV78041.1"/>
    </source>
</evidence>
<dbReference type="PROSITE" id="PS51421">
    <property type="entry name" value="RAS"/>
    <property type="match status" value="1"/>
</dbReference>